<keyword evidence="1" id="KW-1133">Transmembrane helix</keyword>
<dbReference type="KEGG" id="slj:EGC82_11895"/>
<proteinExistence type="predicted"/>
<evidence type="ECO:0000256" key="1">
    <source>
        <dbReference type="SAM" id="Phobius"/>
    </source>
</evidence>
<evidence type="ECO:0000313" key="3">
    <source>
        <dbReference type="Proteomes" id="UP000278035"/>
    </source>
</evidence>
<dbReference type="OrthoDB" id="6386446at2"/>
<organism evidence="2 3">
    <name type="scientific">Shewanella livingstonensis</name>
    <dbReference type="NCBI Taxonomy" id="150120"/>
    <lineage>
        <taxon>Bacteria</taxon>
        <taxon>Pseudomonadati</taxon>
        <taxon>Pseudomonadota</taxon>
        <taxon>Gammaproteobacteria</taxon>
        <taxon>Alteromonadales</taxon>
        <taxon>Shewanellaceae</taxon>
        <taxon>Shewanella</taxon>
    </lineage>
</organism>
<protein>
    <submittedName>
        <fullName evidence="2">Uncharacterized protein</fullName>
    </submittedName>
</protein>
<sequence>MLELSTESWMAILFFIALCIWCITTFLFGRISVKHIQSEMAKEGIAPPVWDKGIGTIIVTYSLIMVFPKLNPIIIDFEAVRRHTRKKDKKLASLYVASSAIIFIIGVTIYYSYISDS</sequence>
<feature type="transmembrane region" description="Helical" evidence="1">
    <location>
        <begin position="12"/>
        <end position="33"/>
    </location>
</feature>
<feature type="transmembrane region" description="Helical" evidence="1">
    <location>
        <begin position="91"/>
        <end position="113"/>
    </location>
</feature>
<reference evidence="3" key="1">
    <citation type="submission" date="2018-11" db="EMBL/GenBank/DDBJ databases">
        <title>Shewanella sp. M2.</title>
        <authorList>
            <person name="Hwang Y.J."/>
            <person name="Hwang C.Y."/>
        </authorList>
    </citation>
    <scope>NUCLEOTIDE SEQUENCE [LARGE SCALE GENOMIC DNA]</scope>
    <source>
        <strain evidence="3">LMG 19866</strain>
    </source>
</reference>
<dbReference type="EMBL" id="CP034015">
    <property type="protein sequence ID" value="AZG73401.1"/>
    <property type="molecule type" value="Genomic_DNA"/>
</dbReference>
<evidence type="ECO:0000313" key="2">
    <source>
        <dbReference type="EMBL" id="AZG73401.1"/>
    </source>
</evidence>
<dbReference type="Proteomes" id="UP000278035">
    <property type="component" value="Chromosome"/>
</dbReference>
<keyword evidence="3" id="KW-1185">Reference proteome</keyword>
<keyword evidence="1" id="KW-0472">Membrane</keyword>
<keyword evidence="1" id="KW-0812">Transmembrane</keyword>
<name>A0A3G8LUW5_9GAMM</name>
<dbReference type="RefSeq" id="WP_124730954.1">
    <property type="nucleotide sequence ID" value="NZ_CBCSKC010000009.1"/>
</dbReference>
<gene>
    <name evidence="2" type="ORF">EGC82_11895</name>
</gene>
<dbReference type="AlphaFoldDB" id="A0A3G8LUW5"/>
<accession>A0A3G8LUW5</accession>